<gene>
    <name evidence="2" type="ORF">L596_010688</name>
</gene>
<protein>
    <submittedName>
        <fullName evidence="2">Uncharacterized protein</fullName>
    </submittedName>
</protein>
<dbReference type="AlphaFoldDB" id="A0A4V6A6Y7"/>
<reference evidence="2 3" key="2">
    <citation type="journal article" date="2019" name="G3 (Bethesda)">
        <title>Hybrid Assembly of the Genome of the Entomopathogenic Nematode Steinernema carpocapsae Identifies the X-Chromosome.</title>
        <authorList>
            <person name="Serra L."/>
            <person name="Macchietto M."/>
            <person name="Macias-Munoz A."/>
            <person name="McGill C.J."/>
            <person name="Rodriguez I.M."/>
            <person name="Rodriguez B."/>
            <person name="Murad R."/>
            <person name="Mortazavi A."/>
        </authorList>
    </citation>
    <scope>NUCLEOTIDE SEQUENCE [LARGE SCALE GENOMIC DNA]</scope>
    <source>
        <strain evidence="2 3">ALL</strain>
    </source>
</reference>
<feature type="region of interest" description="Disordered" evidence="1">
    <location>
        <begin position="63"/>
        <end position="86"/>
    </location>
</feature>
<proteinExistence type="predicted"/>
<evidence type="ECO:0000313" key="3">
    <source>
        <dbReference type="Proteomes" id="UP000298663"/>
    </source>
</evidence>
<accession>A0A4V6A6Y7</accession>
<evidence type="ECO:0000256" key="1">
    <source>
        <dbReference type="SAM" id="MobiDB-lite"/>
    </source>
</evidence>
<dbReference type="Proteomes" id="UP000298663">
    <property type="component" value="Unassembled WGS sequence"/>
</dbReference>
<evidence type="ECO:0000313" key="2">
    <source>
        <dbReference type="EMBL" id="TKR96705.1"/>
    </source>
</evidence>
<dbReference type="EMBL" id="AZBU02000002">
    <property type="protein sequence ID" value="TKR96705.1"/>
    <property type="molecule type" value="Genomic_DNA"/>
</dbReference>
<keyword evidence="3" id="KW-1185">Reference proteome</keyword>
<name>A0A4V6A6Y7_STECR</name>
<sequence>MSVCVVMVAVEKGSRESLAHSCIRSLPWQTTTSSPPSSSLGGFDCWTPPAGWKRVPPLAADAFAPLTKEPATNDDDDGDEELLRRRGDRRVYSSARNFTRRRNTPRWWCCYR</sequence>
<reference evidence="2 3" key="1">
    <citation type="journal article" date="2015" name="Genome Biol.">
        <title>Comparative genomics of Steinernema reveals deeply conserved gene regulatory networks.</title>
        <authorList>
            <person name="Dillman A.R."/>
            <person name="Macchietto M."/>
            <person name="Porter C.F."/>
            <person name="Rogers A."/>
            <person name="Williams B."/>
            <person name="Antoshechkin I."/>
            <person name="Lee M.M."/>
            <person name="Goodwin Z."/>
            <person name="Lu X."/>
            <person name="Lewis E.E."/>
            <person name="Goodrich-Blair H."/>
            <person name="Stock S.P."/>
            <person name="Adams B.J."/>
            <person name="Sternberg P.W."/>
            <person name="Mortazavi A."/>
        </authorList>
    </citation>
    <scope>NUCLEOTIDE SEQUENCE [LARGE SCALE GENOMIC DNA]</scope>
    <source>
        <strain evidence="2 3">ALL</strain>
    </source>
</reference>
<comment type="caution">
    <text evidence="2">The sequence shown here is derived from an EMBL/GenBank/DDBJ whole genome shotgun (WGS) entry which is preliminary data.</text>
</comment>
<organism evidence="2 3">
    <name type="scientific">Steinernema carpocapsae</name>
    <name type="common">Entomopathogenic nematode</name>
    <dbReference type="NCBI Taxonomy" id="34508"/>
    <lineage>
        <taxon>Eukaryota</taxon>
        <taxon>Metazoa</taxon>
        <taxon>Ecdysozoa</taxon>
        <taxon>Nematoda</taxon>
        <taxon>Chromadorea</taxon>
        <taxon>Rhabditida</taxon>
        <taxon>Tylenchina</taxon>
        <taxon>Panagrolaimomorpha</taxon>
        <taxon>Strongyloidoidea</taxon>
        <taxon>Steinernematidae</taxon>
        <taxon>Steinernema</taxon>
    </lineage>
</organism>